<accession>A0A6C0HIE3</accession>
<proteinExistence type="predicted"/>
<reference evidence="1" key="1">
    <citation type="journal article" date="2020" name="Nature">
        <title>Giant virus diversity and host interactions through global metagenomics.</title>
        <authorList>
            <person name="Schulz F."/>
            <person name="Roux S."/>
            <person name="Paez-Espino D."/>
            <person name="Jungbluth S."/>
            <person name="Walsh D.A."/>
            <person name="Denef V.J."/>
            <person name="McMahon K.D."/>
            <person name="Konstantinidis K.T."/>
            <person name="Eloe-Fadrosh E.A."/>
            <person name="Kyrpides N.C."/>
            <person name="Woyke T."/>
        </authorList>
    </citation>
    <scope>NUCLEOTIDE SEQUENCE</scope>
    <source>
        <strain evidence="1">GVMAG-M-3300023184-120</strain>
    </source>
</reference>
<protein>
    <submittedName>
        <fullName evidence="1">Uncharacterized protein</fullName>
    </submittedName>
</protein>
<name>A0A6C0HIE3_9ZZZZ</name>
<evidence type="ECO:0000313" key="1">
    <source>
        <dbReference type="EMBL" id="QHT80177.1"/>
    </source>
</evidence>
<sequence>MCNSSMNFFLFFFIVQTHSYTICSKCVHSITKGDLVHCNLFGLHPLFKNRPDVDNIGKEICTSKGKYFLNDTMIYDSNIFKGNFRKSK</sequence>
<organism evidence="1">
    <name type="scientific">viral metagenome</name>
    <dbReference type="NCBI Taxonomy" id="1070528"/>
    <lineage>
        <taxon>unclassified sequences</taxon>
        <taxon>metagenomes</taxon>
        <taxon>organismal metagenomes</taxon>
    </lineage>
</organism>
<dbReference type="EMBL" id="MN739966">
    <property type="protein sequence ID" value="QHT80177.1"/>
    <property type="molecule type" value="Genomic_DNA"/>
</dbReference>
<dbReference type="AlphaFoldDB" id="A0A6C0HIE3"/>